<feature type="region of interest" description="Disordered" evidence="6">
    <location>
        <begin position="361"/>
        <end position="381"/>
    </location>
</feature>
<evidence type="ECO:0000256" key="2">
    <source>
        <dbReference type="ARBA" id="ARBA00022723"/>
    </source>
</evidence>
<dbReference type="InterPro" id="IPR001164">
    <property type="entry name" value="ArfGAP_dom"/>
</dbReference>
<protein>
    <submittedName>
        <fullName evidence="8">ADP-ribosylation factor GTPase-activating protein 1</fullName>
    </submittedName>
</protein>
<organism evidence="8 9">
    <name type="scientific">Schistosoma bovis</name>
    <name type="common">Blood fluke</name>
    <dbReference type="NCBI Taxonomy" id="6184"/>
    <lineage>
        <taxon>Eukaryota</taxon>
        <taxon>Metazoa</taxon>
        <taxon>Spiralia</taxon>
        <taxon>Lophotrochozoa</taxon>
        <taxon>Platyhelminthes</taxon>
        <taxon>Trematoda</taxon>
        <taxon>Digenea</taxon>
        <taxon>Strigeidida</taxon>
        <taxon>Schistosomatoidea</taxon>
        <taxon>Schistosomatidae</taxon>
        <taxon>Schistosoma</taxon>
    </lineage>
</organism>
<name>A0A430Q160_SCHBO</name>
<dbReference type="PANTHER" id="PTHR46395">
    <property type="entry name" value="ADP-RIBOSYLATION FACTOR GTPASE-ACTIVATING PROTEIN 1"/>
    <property type="match status" value="1"/>
</dbReference>
<dbReference type="Pfam" id="PF01412">
    <property type="entry name" value="ArfGap"/>
    <property type="match status" value="2"/>
</dbReference>
<dbReference type="FunFam" id="1.10.220.150:FF:000014">
    <property type="entry name" value="ADP-ribosylation factor GTPase-activating protein"/>
    <property type="match status" value="1"/>
</dbReference>
<dbReference type="PROSITE" id="PS50115">
    <property type="entry name" value="ARFGAP"/>
    <property type="match status" value="2"/>
</dbReference>
<feature type="domain" description="Arf-GAP" evidence="7">
    <location>
        <begin position="191"/>
        <end position="293"/>
    </location>
</feature>
<feature type="region of interest" description="Disordered" evidence="6">
    <location>
        <begin position="300"/>
        <end position="344"/>
    </location>
</feature>
<dbReference type="InterPro" id="IPR037278">
    <property type="entry name" value="ARFGAP/RecO"/>
</dbReference>
<dbReference type="SUPFAM" id="SSF57863">
    <property type="entry name" value="ArfGap/RecO-like zinc finger"/>
    <property type="match status" value="2"/>
</dbReference>
<dbReference type="STRING" id="6184.A0A430Q160"/>
<dbReference type="GO" id="GO:0032012">
    <property type="term" value="P:regulation of ARF protein signal transduction"/>
    <property type="evidence" value="ECO:0007669"/>
    <property type="project" value="TreeGrafter"/>
</dbReference>
<dbReference type="CDD" id="cd08830">
    <property type="entry name" value="ArfGap_ArfGap1"/>
    <property type="match status" value="1"/>
</dbReference>
<dbReference type="PANTHER" id="PTHR46395:SF1">
    <property type="entry name" value="ADP-RIBOSYLATION FACTOR GTPASE-ACTIVATING PROTEIN 1"/>
    <property type="match status" value="1"/>
</dbReference>
<evidence type="ECO:0000259" key="7">
    <source>
        <dbReference type="PROSITE" id="PS50115"/>
    </source>
</evidence>
<evidence type="ECO:0000256" key="5">
    <source>
        <dbReference type="PROSITE-ProRule" id="PRU00288"/>
    </source>
</evidence>
<dbReference type="Proteomes" id="UP000290809">
    <property type="component" value="Unassembled WGS sequence"/>
</dbReference>
<dbReference type="AlphaFoldDB" id="A0A430Q160"/>
<dbReference type="GO" id="GO:0005096">
    <property type="term" value="F:GTPase activator activity"/>
    <property type="evidence" value="ECO:0007669"/>
    <property type="project" value="UniProtKB-KW"/>
</dbReference>
<evidence type="ECO:0000256" key="6">
    <source>
        <dbReference type="SAM" id="MobiDB-lite"/>
    </source>
</evidence>
<dbReference type="GO" id="GO:0000139">
    <property type="term" value="C:Golgi membrane"/>
    <property type="evidence" value="ECO:0007669"/>
    <property type="project" value="TreeGrafter"/>
</dbReference>
<feature type="compositionally biased region" description="Basic and acidic residues" evidence="6">
    <location>
        <begin position="322"/>
        <end position="331"/>
    </location>
</feature>
<reference evidence="8 9" key="1">
    <citation type="journal article" date="2019" name="PLoS Pathog.">
        <title>Genome sequence of the bovine parasite Schistosoma bovis Tanzania.</title>
        <authorList>
            <person name="Oey H."/>
            <person name="Zakrzewski M."/>
            <person name="Gobert G."/>
            <person name="Gravermann K."/>
            <person name="Stoye J."/>
            <person name="Jones M."/>
            <person name="Mcmanus D."/>
            <person name="Krause L."/>
        </authorList>
    </citation>
    <scope>NUCLEOTIDE SEQUENCE [LARGE SCALE GENOMIC DNA]</scope>
    <source>
        <strain evidence="8 9">TAN1997</strain>
    </source>
</reference>
<feature type="compositionally biased region" description="Low complexity" evidence="6">
    <location>
        <begin position="368"/>
        <end position="381"/>
    </location>
</feature>
<proteinExistence type="predicted"/>
<gene>
    <name evidence="8" type="ORF">DC041_0012159</name>
</gene>
<keyword evidence="4" id="KW-0862">Zinc</keyword>
<keyword evidence="1" id="KW-0343">GTPase activation</keyword>
<keyword evidence="2" id="KW-0479">Metal-binding</keyword>
<keyword evidence="3 5" id="KW-0863">Zinc-finger</keyword>
<dbReference type="EMBL" id="QMKO01003412">
    <property type="protein sequence ID" value="RTG81375.1"/>
    <property type="molecule type" value="Genomic_DNA"/>
</dbReference>
<dbReference type="InterPro" id="IPR038508">
    <property type="entry name" value="ArfGAP_dom_sf"/>
</dbReference>
<keyword evidence="9" id="KW-1185">Reference proteome</keyword>
<evidence type="ECO:0000313" key="8">
    <source>
        <dbReference type="EMBL" id="RTG81375.1"/>
    </source>
</evidence>
<evidence type="ECO:0000256" key="1">
    <source>
        <dbReference type="ARBA" id="ARBA00022468"/>
    </source>
</evidence>
<evidence type="ECO:0000256" key="4">
    <source>
        <dbReference type="ARBA" id="ARBA00022833"/>
    </source>
</evidence>
<accession>A0A430Q160</accession>
<dbReference type="GO" id="GO:0008270">
    <property type="term" value="F:zinc ion binding"/>
    <property type="evidence" value="ECO:0007669"/>
    <property type="project" value="UniProtKB-KW"/>
</dbReference>
<feature type="domain" description="Arf-GAP" evidence="7">
    <location>
        <begin position="114"/>
        <end position="177"/>
    </location>
</feature>
<dbReference type="GO" id="GO:0030100">
    <property type="term" value="P:regulation of endocytosis"/>
    <property type="evidence" value="ECO:0007669"/>
    <property type="project" value="TreeGrafter"/>
</dbReference>
<dbReference type="SMART" id="SM00105">
    <property type="entry name" value="ArfGap"/>
    <property type="match status" value="1"/>
</dbReference>
<sequence>MECNKFNTKTMNEKKPCFLLYDEYILSKFIDKLAVKVLYDYYTNSSYDEQANLHSDYNSLQNIPDSWVLLHRQIQRECELRPQTNHPNIVPLVGHFIGRAPQVNSVNDSHVHNDNYNESNNDLSSGQLCFECGSPNPQWASVTYGIWICLECSGKHRGLGVHLRSQKNEYWTKFYLDSHDFKIYPIKLQLCFECGSPNPQWASVTYGIWICLECSGKHRGLGVHLSFVRSINMDKWKELELEKMKVGGNRHAKEFFVSQPDYRPQWSFQEKYNSKAAALLRDKIATEASGEDWDEEAANIRNNKPTSISHVKTTGDLPSLSSDKRNFHNHNDYQTPDYYPGPNKMTSCHSDLESWLRDTNLSEEHDSSTTPATKTTTTSANARYDKVPDWADSKFMDDNGKYTNSSSRHYSLVPERNDKYSWQSGWAMVSQVASVAAKCTSQLASQATQKTKELTQSVQEKVKDSNILDSLSKGVDTVTSKLQTVKAQGIRSFESYWTSNPESDLSTGNFDKSYGSTLFK</sequence>
<comment type="caution">
    <text evidence="8">The sequence shown here is derived from an EMBL/GenBank/DDBJ whole genome shotgun (WGS) entry which is preliminary data.</text>
</comment>
<feature type="compositionally biased region" description="Polar residues" evidence="6">
    <location>
        <begin position="300"/>
        <end position="312"/>
    </location>
</feature>
<dbReference type="Gene3D" id="1.10.220.150">
    <property type="entry name" value="Arf GTPase activating protein"/>
    <property type="match status" value="2"/>
</dbReference>
<evidence type="ECO:0000256" key="3">
    <source>
        <dbReference type="ARBA" id="ARBA00022771"/>
    </source>
</evidence>
<evidence type="ECO:0000313" key="9">
    <source>
        <dbReference type="Proteomes" id="UP000290809"/>
    </source>
</evidence>
<dbReference type="PRINTS" id="PR00405">
    <property type="entry name" value="REVINTRACTNG"/>
</dbReference>